<evidence type="ECO:0000259" key="1">
    <source>
        <dbReference type="Pfam" id="PF01326"/>
    </source>
</evidence>
<dbReference type="PANTHER" id="PTHR43615">
    <property type="entry name" value="PHOSPHOENOLPYRUVATE SYNTHASE-RELATED"/>
    <property type="match status" value="1"/>
</dbReference>
<dbReference type="InterPro" id="IPR002192">
    <property type="entry name" value="PPDK_AMP/ATP-bd"/>
</dbReference>
<reference evidence="2" key="2">
    <citation type="submission" date="2021-04" db="EMBL/GenBank/DDBJ databases">
        <authorList>
            <person name="Zhang T."/>
            <person name="Zhang Y."/>
            <person name="Lu D."/>
            <person name="Zuo D."/>
            <person name="Du Z."/>
        </authorList>
    </citation>
    <scope>NUCLEOTIDE SEQUENCE</scope>
    <source>
        <strain evidence="2">JR1</strain>
    </source>
</reference>
<dbReference type="InterPro" id="IPR051549">
    <property type="entry name" value="PEP_Utilizing_Enz"/>
</dbReference>
<dbReference type="PANTHER" id="PTHR43615:SF1">
    <property type="entry name" value="PPDK_N DOMAIN-CONTAINING PROTEIN"/>
    <property type="match status" value="1"/>
</dbReference>
<dbReference type="InterPro" id="IPR013815">
    <property type="entry name" value="ATP_grasp_subdomain_1"/>
</dbReference>
<name>A0A941F5S6_9BACT</name>
<dbReference type="EMBL" id="JAGTAR010000019">
    <property type="protein sequence ID" value="MBR8536464.1"/>
    <property type="molecule type" value="Genomic_DNA"/>
</dbReference>
<proteinExistence type="predicted"/>
<evidence type="ECO:0000313" key="2">
    <source>
        <dbReference type="EMBL" id="MBR8536464.1"/>
    </source>
</evidence>
<dbReference type="Pfam" id="PF01326">
    <property type="entry name" value="PPDK_N"/>
    <property type="match status" value="1"/>
</dbReference>
<reference evidence="2" key="1">
    <citation type="journal article" date="2018" name="Int. J. Syst. Evol. Microbiol.">
        <title>Carboxylicivirga sediminis sp. nov., isolated from coastal sediment.</title>
        <authorList>
            <person name="Wang F.Q."/>
            <person name="Ren L.H."/>
            <person name="Zou R.J."/>
            <person name="Sun Y.Z."/>
            <person name="Liu X.J."/>
            <person name="Jiang F."/>
            <person name="Liu L.J."/>
        </authorList>
    </citation>
    <scope>NUCLEOTIDE SEQUENCE</scope>
    <source>
        <strain evidence="2">JR1</strain>
    </source>
</reference>
<dbReference type="SUPFAM" id="SSF56059">
    <property type="entry name" value="Glutathione synthetase ATP-binding domain-like"/>
    <property type="match status" value="1"/>
</dbReference>
<dbReference type="Gene3D" id="3.30.1490.20">
    <property type="entry name" value="ATP-grasp fold, A domain"/>
    <property type="match status" value="1"/>
</dbReference>
<evidence type="ECO:0000313" key="3">
    <source>
        <dbReference type="Proteomes" id="UP000679220"/>
    </source>
</evidence>
<protein>
    <submittedName>
        <fullName evidence="2">Pyruvate, phosphate dikinase</fullName>
    </submittedName>
</protein>
<keyword evidence="3" id="KW-1185">Reference proteome</keyword>
<dbReference type="Proteomes" id="UP000679220">
    <property type="component" value="Unassembled WGS sequence"/>
</dbReference>
<keyword evidence="2" id="KW-0670">Pyruvate</keyword>
<dbReference type="RefSeq" id="WP_212191493.1">
    <property type="nucleotide sequence ID" value="NZ_JAGTAR010000019.1"/>
</dbReference>
<organism evidence="2 3">
    <name type="scientific">Carboxylicivirga sediminis</name>
    <dbReference type="NCBI Taxonomy" id="2006564"/>
    <lineage>
        <taxon>Bacteria</taxon>
        <taxon>Pseudomonadati</taxon>
        <taxon>Bacteroidota</taxon>
        <taxon>Bacteroidia</taxon>
        <taxon>Marinilabiliales</taxon>
        <taxon>Marinilabiliaceae</taxon>
        <taxon>Carboxylicivirga</taxon>
    </lineage>
</organism>
<dbReference type="GO" id="GO:0016301">
    <property type="term" value="F:kinase activity"/>
    <property type="evidence" value="ECO:0007669"/>
    <property type="project" value="InterPro"/>
</dbReference>
<gene>
    <name evidence="2" type="ORF">KDU71_12900</name>
</gene>
<comment type="caution">
    <text evidence="2">The sequence shown here is derived from an EMBL/GenBank/DDBJ whole genome shotgun (WGS) entry which is preliminary data.</text>
</comment>
<accession>A0A941F5S6</accession>
<dbReference type="GO" id="GO:0005524">
    <property type="term" value="F:ATP binding"/>
    <property type="evidence" value="ECO:0007669"/>
    <property type="project" value="InterPro"/>
</dbReference>
<sequence>MNNNIDELTLSTIYNRKRTDRDIFQELMSFKVREVLLIANHYDSYSIVREGRFFDKIFGEYLQLNLFTAPRISSVATIDEAEELMQDREFDMIIVMAGLDKQLPLQMSARLKEIQPEVPILLMVNNNADLKFFDEGSGNIEHIDKVFVWNGDSRVFLAMIKYVEDKMNVEKDVKVGDVRVILLVEDSQKYYTRYLPLLYSIIMSQTQAILAEESSDQLHKIMKMRVRPKILLVSNYEDAVEIVDKYLDNLICVISDVKYARNGKEDEDAGVELIKYVKSKTIIPTLLQSSDPANALRAEAINSDFIDKNSDSLSLDIYNFIHQKLGFGNFVFKNTRGAKVAVARNLKEFVECIEEVTPESLLYHARRNGISTWLMARGEITIAKRLRPYRIEDFESSNKLRHAILEIFEDVRLERLRGKVVMFDKEMVKSCRYIVRIGEGSFGGKGRGVAFLSNFIENINFDNIIDDINIRIPSTTIIGAGEFTHFIEKNNLYTPAFIGRDYEAIKELFLKSELSDEVNEKLMQYVEVMDQPLAVRSSGLFEDSLLQPFAGVYATFMVPNNHPDVNERFRQLCTAVKLVYASMFSDPAKAYFDAVNYKIEEEKMAVIIQEVVGGKVGDRFYPNISGVAQSYNYYPFSYMKPEDGFAVLAVGLGKYVVGGEKAYRFCPKHPKLELNSIQDQIKDSQAYFYALDLDKTDFCLEKGGEDAAIVKLAIKEAEEDGNLKHCATVYDYNYDRMVNDFSKRGPRVVNFSNILKYDYIPLSQTLDMLLRFFKEAMGAPVEIEFAVDLEPGRRNLPTLYLLQIKPLIRIENTTNINFDEVDSSQLVLQSIKGMGNGRLNHIKDVVYMNIDVFDRTKTAEMGAEMAAINQYFEEQGKEYVLIGPGRWGTRDRFTGIPVFWSQISHARVIVEMGLPNFPLDASLGSHFFHNVTSMNVGYFSVHHNSEEQFVNLDALKQQKLVRETQYFRHVEFEQPLTILMDGKKQKAAIVMNDNNKAE</sequence>
<dbReference type="AlphaFoldDB" id="A0A941F5S6"/>
<feature type="domain" description="Pyruvate phosphate dikinase AMP/ATP-binding" evidence="1">
    <location>
        <begin position="443"/>
        <end position="815"/>
    </location>
</feature>